<dbReference type="GO" id="GO:0005737">
    <property type="term" value="C:cytoplasm"/>
    <property type="evidence" value="ECO:0007669"/>
    <property type="project" value="TreeGrafter"/>
</dbReference>
<comment type="caution">
    <text evidence="1">The sequence shown here is derived from an EMBL/GenBank/DDBJ whole genome shotgun (WGS) entry which is preliminary data.</text>
</comment>
<dbReference type="GO" id="GO:0006436">
    <property type="term" value="P:tryptophanyl-tRNA aminoacylation"/>
    <property type="evidence" value="ECO:0007669"/>
    <property type="project" value="TreeGrafter"/>
</dbReference>
<name>A0A2P6PCG5_ROSCH</name>
<evidence type="ECO:0000313" key="2">
    <source>
        <dbReference type="Proteomes" id="UP000238479"/>
    </source>
</evidence>
<evidence type="ECO:0000313" key="1">
    <source>
        <dbReference type="EMBL" id="PRQ19619.1"/>
    </source>
</evidence>
<dbReference type="AlphaFoldDB" id="A0A2P6PCG5"/>
<dbReference type="PANTHER" id="PTHR10055">
    <property type="entry name" value="TRYPTOPHANYL-TRNA SYNTHETASE"/>
    <property type="match status" value="1"/>
</dbReference>
<dbReference type="Gramene" id="PRQ19619">
    <property type="protein sequence ID" value="PRQ19619"/>
    <property type="gene ID" value="RchiOBHm_Chr7g0219201"/>
</dbReference>
<protein>
    <submittedName>
        <fullName evidence="1">Putative tryptophan--tRNA ligase</fullName>
        <ecNumber evidence="1">6.1.1.2</ecNumber>
    </submittedName>
</protein>
<dbReference type="EC" id="6.1.1.2" evidence="1"/>
<dbReference type="PANTHER" id="PTHR10055:SF1">
    <property type="entry name" value="TRYPTOPHAN--TRNA LIGASE, CYTOPLASMIC"/>
    <property type="match status" value="1"/>
</dbReference>
<keyword evidence="2" id="KW-1185">Reference proteome</keyword>
<organism evidence="1 2">
    <name type="scientific">Rosa chinensis</name>
    <name type="common">China rose</name>
    <dbReference type="NCBI Taxonomy" id="74649"/>
    <lineage>
        <taxon>Eukaryota</taxon>
        <taxon>Viridiplantae</taxon>
        <taxon>Streptophyta</taxon>
        <taxon>Embryophyta</taxon>
        <taxon>Tracheophyta</taxon>
        <taxon>Spermatophyta</taxon>
        <taxon>Magnoliopsida</taxon>
        <taxon>eudicotyledons</taxon>
        <taxon>Gunneridae</taxon>
        <taxon>Pentapetalae</taxon>
        <taxon>rosids</taxon>
        <taxon>fabids</taxon>
        <taxon>Rosales</taxon>
        <taxon>Rosaceae</taxon>
        <taxon>Rosoideae</taxon>
        <taxon>Rosoideae incertae sedis</taxon>
        <taxon>Rosa</taxon>
    </lineage>
</organism>
<dbReference type="Gene3D" id="1.10.240.10">
    <property type="entry name" value="Tyrosyl-Transfer RNA Synthetase"/>
    <property type="match status" value="1"/>
</dbReference>
<dbReference type="EMBL" id="PDCK01000045">
    <property type="protein sequence ID" value="PRQ19619.1"/>
    <property type="molecule type" value="Genomic_DNA"/>
</dbReference>
<sequence>MVRDARMLTGQVKKRLIEVLTEIVERHRQARAAVTGEMVDAFMAVRPLPYMFN</sequence>
<dbReference type="STRING" id="74649.A0A2P6PCG5"/>
<proteinExistence type="predicted"/>
<dbReference type="GO" id="GO:0004830">
    <property type="term" value="F:tryptophan-tRNA ligase activity"/>
    <property type="evidence" value="ECO:0007669"/>
    <property type="project" value="UniProtKB-EC"/>
</dbReference>
<reference evidence="1 2" key="1">
    <citation type="journal article" date="2018" name="Nat. Genet.">
        <title>The Rosa genome provides new insights in the design of modern roses.</title>
        <authorList>
            <person name="Bendahmane M."/>
        </authorList>
    </citation>
    <scope>NUCLEOTIDE SEQUENCE [LARGE SCALE GENOMIC DNA]</scope>
    <source>
        <strain evidence="2">cv. Old Blush</strain>
    </source>
</reference>
<keyword evidence="1" id="KW-0436">Ligase</keyword>
<dbReference type="Proteomes" id="UP000238479">
    <property type="component" value="Chromosome 7"/>
</dbReference>
<gene>
    <name evidence="1" type="ORF">RchiOBHm_Chr7g0219201</name>
</gene>
<accession>A0A2P6PCG5</accession>